<organism evidence="1 2">
    <name type="scientific">Nitzschia inconspicua</name>
    <dbReference type="NCBI Taxonomy" id="303405"/>
    <lineage>
        <taxon>Eukaryota</taxon>
        <taxon>Sar</taxon>
        <taxon>Stramenopiles</taxon>
        <taxon>Ochrophyta</taxon>
        <taxon>Bacillariophyta</taxon>
        <taxon>Bacillariophyceae</taxon>
        <taxon>Bacillariophycidae</taxon>
        <taxon>Bacillariales</taxon>
        <taxon>Bacillariaceae</taxon>
        <taxon>Nitzschia</taxon>
    </lineage>
</organism>
<accession>A0A9K3K5I7</accession>
<reference evidence="1" key="1">
    <citation type="journal article" date="2021" name="Sci. Rep.">
        <title>Diploid genomic architecture of Nitzschia inconspicua, an elite biomass production diatom.</title>
        <authorList>
            <person name="Oliver A."/>
            <person name="Podell S."/>
            <person name="Pinowska A."/>
            <person name="Traller J.C."/>
            <person name="Smith S.R."/>
            <person name="McClure R."/>
            <person name="Beliaev A."/>
            <person name="Bohutskyi P."/>
            <person name="Hill E.A."/>
            <person name="Rabines A."/>
            <person name="Zheng H."/>
            <person name="Allen L.Z."/>
            <person name="Kuo A."/>
            <person name="Grigoriev I.V."/>
            <person name="Allen A.E."/>
            <person name="Hazlebeck D."/>
            <person name="Allen E.E."/>
        </authorList>
    </citation>
    <scope>NUCLEOTIDE SEQUENCE</scope>
    <source>
        <strain evidence="1">Hildebrandi</strain>
    </source>
</reference>
<protein>
    <submittedName>
        <fullName evidence="1">Uncharacterized protein</fullName>
    </submittedName>
</protein>
<evidence type="ECO:0000313" key="2">
    <source>
        <dbReference type="Proteomes" id="UP000693970"/>
    </source>
</evidence>
<keyword evidence="2" id="KW-1185">Reference proteome</keyword>
<dbReference type="Proteomes" id="UP000693970">
    <property type="component" value="Unassembled WGS sequence"/>
</dbReference>
<proteinExistence type="predicted"/>
<reference evidence="1" key="2">
    <citation type="submission" date="2021-04" db="EMBL/GenBank/DDBJ databases">
        <authorList>
            <person name="Podell S."/>
        </authorList>
    </citation>
    <scope>NUCLEOTIDE SEQUENCE</scope>
    <source>
        <strain evidence="1">Hildebrandi</strain>
    </source>
</reference>
<dbReference type="AlphaFoldDB" id="A0A9K3K5I7"/>
<evidence type="ECO:0000313" key="1">
    <source>
        <dbReference type="EMBL" id="KAG7336693.1"/>
    </source>
</evidence>
<dbReference type="EMBL" id="JAGRRH010000112">
    <property type="protein sequence ID" value="KAG7336693.1"/>
    <property type="molecule type" value="Genomic_DNA"/>
</dbReference>
<name>A0A9K3K5I7_9STRA</name>
<gene>
    <name evidence="1" type="ORF">IV203_024646</name>
</gene>
<comment type="caution">
    <text evidence="1">The sequence shown here is derived from an EMBL/GenBank/DDBJ whole genome shotgun (WGS) entry which is preliminary data.</text>
</comment>
<sequence length="130" mass="14136">MIGSDNINDNDNSDDVLPLTTIIDTSLATSTIQSSALQTYPQLQTLLVRHEETEQQQRHVPVERYSSRYVTVANGQCRSDRTSAGLGGHHGNESSHPRLVAIETRSGLFATVPGNGGYRERILATDTSVA</sequence>